<reference evidence="10" key="1">
    <citation type="submission" date="2016-11" db="UniProtKB">
        <authorList>
            <consortium name="WormBaseParasite"/>
        </authorList>
    </citation>
    <scope>IDENTIFICATION</scope>
</reference>
<dbReference type="PANTHER" id="PTHR16172:SF2">
    <property type="entry name" value="MAJOR FACILITATOR SUPERFAMILY DOMAIN-CONTAINING PROTEIN 6"/>
    <property type="match status" value="1"/>
</dbReference>
<dbReference type="InterPro" id="IPR024989">
    <property type="entry name" value="MFS_assoc_dom"/>
</dbReference>
<dbReference type="AlphaFoldDB" id="A0A1I8GEA2"/>
<keyword evidence="9" id="KW-1185">Reference proteome</keyword>
<feature type="region of interest" description="Disordered" evidence="6">
    <location>
        <begin position="626"/>
        <end position="654"/>
    </location>
</feature>
<dbReference type="WBParaSite" id="maker-uti_cns_0001593-snap-gene-0.27-mRNA-1">
    <property type="protein sequence ID" value="maker-uti_cns_0001593-snap-gene-0.27-mRNA-1"/>
    <property type="gene ID" value="maker-uti_cns_0001593-snap-gene-0.27"/>
</dbReference>
<feature type="transmembrane region" description="Helical" evidence="7">
    <location>
        <begin position="505"/>
        <end position="523"/>
    </location>
</feature>
<evidence type="ECO:0000313" key="9">
    <source>
        <dbReference type="Proteomes" id="UP000095280"/>
    </source>
</evidence>
<feature type="transmembrane region" description="Helical" evidence="7">
    <location>
        <begin position="62"/>
        <end position="82"/>
    </location>
</feature>
<evidence type="ECO:0000256" key="4">
    <source>
        <dbReference type="ARBA" id="ARBA00022989"/>
    </source>
</evidence>
<dbReference type="Gene3D" id="1.20.1250.20">
    <property type="entry name" value="MFS general substrate transporter like domains"/>
    <property type="match status" value="2"/>
</dbReference>
<evidence type="ECO:0000313" key="10">
    <source>
        <dbReference type="WBParaSite" id="maker-uti_cns_0001593-snap-gene-0.27-mRNA-1"/>
    </source>
</evidence>
<feature type="compositionally biased region" description="Low complexity" evidence="6">
    <location>
        <begin position="687"/>
        <end position="699"/>
    </location>
</feature>
<organism evidence="9 10">
    <name type="scientific">Macrostomum lignano</name>
    <dbReference type="NCBI Taxonomy" id="282301"/>
    <lineage>
        <taxon>Eukaryota</taxon>
        <taxon>Metazoa</taxon>
        <taxon>Spiralia</taxon>
        <taxon>Lophotrochozoa</taxon>
        <taxon>Platyhelminthes</taxon>
        <taxon>Rhabditophora</taxon>
        <taxon>Macrostomorpha</taxon>
        <taxon>Macrostomida</taxon>
        <taxon>Macrostomidae</taxon>
        <taxon>Macrostomum</taxon>
    </lineage>
</organism>
<sequence>ISTDIKPAAAKMQPVPTDEPLPHEVPLPAAEPTEGQNRGQRANEFLRFLGGYFDKSLNIYKLFYFFFFAAFGSVYPLMAVYFKQLGMNAAQAGTLIGIRPLIQFFAAPFWTGLAEKWRKCRLILIVSTACWLIFTVAIAIVNPAPFGCLVESENRSTEVVVAGDFDIALSQRKRIINNPHERWSQMVGENPIMLDKAGQPGLAMPRYSTVVYSTAEIGKAFVIILFLMIIGEFTSAPANSLADIATQAAIEGKSENYGRQRMFGSIGWGIAMFIVGIGLDLSTTFFKHPCRFPAEREKNYIMCFATFTLFMLCALAVSTQFHFDNDAPGGAGSEQMYLKVMKDKFRDSVINRGRTMKDRGRLDEDGNPEPLPEEPDGQSMKGTDEQILEQQLGIHGLQHQQQPGDPQKQQEQQNPYSTEGATWQFRTWIRVLPVYLNPRLGAFLFVTFFMGIGNGIVFSLLFWHLQDIGGGPTLFGVASIVNHISELLAYMHSDKLINSIGHIRVLYLGLLANICRFLFVSWVERAWWVLPFEFLQGLTHAATWAAVCSYISQNIPVEARPASQGLLQGVHHGLGRGLGAIFGGLVTAKYGSDSMLRSYGFASTIVMLLFAALNFYWRESKLQGVPPSAMEANDRDEEPQQYLPADDSNFLAPHGVPLAQHRENSSSRLNMEAMQAGRSPAHAPYNPTTQPQQQQQQQQGYSDIYSATPRMQQQQQQQQQQQGMGGQYRSGGYGY</sequence>
<dbReference type="Pfam" id="PF12832">
    <property type="entry name" value="MFS_1_like"/>
    <property type="match status" value="1"/>
</dbReference>
<accession>A0A1I8GEA2</accession>
<name>A0A1I8GEA2_9PLAT</name>
<dbReference type="GO" id="GO:0016020">
    <property type="term" value="C:membrane"/>
    <property type="evidence" value="ECO:0007669"/>
    <property type="project" value="UniProtKB-SubCell"/>
</dbReference>
<evidence type="ECO:0000256" key="1">
    <source>
        <dbReference type="ARBA" id="ARBA00004141"/>
    </source>
</evidence>
<proteinExistence type="inferred from homology"/>
<evidence type="ECO:0000256" key="5">
    <source>
        <dbReference type="ARBA" id="ARBA00023136"/>
    </source>
</evidence>
<feature type="transmembrane region" description="Helical" evidence="7">
    <location>
        <begin position="299"/>
        <end position="317"/>
    </location>
</feature>
<feature type="compositionally biased region" description="Gly residues" evidence="6">
    <location>
        <begin position="723"/>
        <end position="735"/>
    </location>
</feature>
<feature type="region of interest" description="Disordered" evidence="6">
    <location>
        <begin position="397"/>
        <end position="417"/>
    </location>
</feature>
<feature type="transmembrane region" description="Helical" evidence="7">
    <location>
        <begin position="599"/>
        <end position="617"/>
    </location>
</feature>
<evidence type="ECO:0000256" key="6">
    <source>
        <dbReference type="SAM" id="MobiDB-lite"/>
    </source>
</evidence>
<evidence type="ECO:0000259" key="8">
    <source>
        <dbReference type="Pfam" id="PF12832"/>
    </source>
</evidence>
<feature type="compositionally biased region" description="Low complexity" evidence="6">
    <location>
        <begin position="397"/>
        <end position="415"/>
    </location>
</feature>
<keyword evidence="4 7" id="KW-1133">Transmembrane helix</keyword>
<dbReference type="CDD" id="cd17335">
    <property type="entry name" value="MFS_MFSD6"/>
    <property type="match status" value="1"/>
</dbReference>
<dbReference type="SUPFAM" id="SSF103473">
    <property type="entry name" value="MFS general substrate transporter"/>
    <property type="match status" value="1"/>
</dbReference>
<feature type="transmembrane region" description="Helical" evidence="7">
    <location>
        <begin position="440"/>
        <end position="462"/>
    </location>
</feature>
<comment type="similarity">
    <text evidence="2">Belongs to the major facilitator superfamily. MFSD6 family.</text>
</comment>
<feature type="transmembrane region" description="Helical" evidence="7">
    <location>
        <begin position="474"/>
        <end position="493"/>
    </location>
</feature>
<protein>
    <submittedName>
        <fullName evidence="10">MFS_1_like domain-containing protein</fullName>
    </submittedName>
</protein>
<evidence type="ECO:0000256" key="7">
    <source>
        <dbReference type="SAM" id="Phobius"/>
    </source>
</evidence>
<keyword evidence="3 7" id="KW-0812">Transmembrane</keyword>
<feature type="transmembrane region" description="Helical" evidence="7">
    <location>
        <begin position="88"/>
        <end position="110"/>
    </location>
</feature>
<feature type="compositionally biased region" description="Acidic residues" evidence="6">
    <location>
        <begin position="365"/>
        <end position="376"/>
    </location>
</feature>
<keyword evidence="5 7" id="KW-0472">Membrane</keyword>
<feature type="compositionally biased region" description="Low complexity" evidence="6">
    <location>
        <begin position="711"/>
        <end position="722"/>
    </location>
</feature>
<feature type="region of interest" description="Disordered" evidence="6">
    <location>
        <begin position="353"/>
        <end position="381"/>
    </location>
</feature>
<evidence type="ECO:0000256" key="3">
    <source>
        <dbReference type="ARBA" id="ARBA00022692"/>
    </source>
</evidence>
<evidence type="ECO:0000256" key="2">
    <source>
        <dbReference type="ARBA" id="ARBA00005241"/>
    </source>
</evidence>
<feature type="region of interest" description="Disordered" evidence="6">
    <location>
        <begin position="1"/>
        <end position="38"/>
    </location>
</feature>
<dbReference type="InterPro" id="IPR051717">
    <property type="entry name" value="MFS_MFSD6"/>
</dbReference>
<feature type="compositionally biased region" description="Basic and acidic residues" evidence="6">
    <location>
        <begin position="353"/>
        <end position="364"/>
    </location>
</feature>
<dbReference type="InterPro" id="IPR036259">
    <property type="entry name" value="MFS_trans_sf"/>
</dbReference>
<comment type="subcellular location">
    <subcellularLocation>
        <location evidence="1">Membrane</location>
        <topology evidence="1">Multi-pass membrane protein</topology>
    </subcellularLocation>
</comment>
<feature type="transmembrane region" description="Helical" evidence="7">
    <location>
        <begin position="262"/>
        <end position="279"/>
    </location>
</feature>
<feature type="region of interest" description="Disordered" evidence="6">
    <location>
        <begin position="673"/>
        <end position="735"/>
    </location>
</feature>
<feature type="domain" description="Major facilitator superfamily associated" evidence="8">
    <location>
        <begin position="59"/>
        <end position="589"/>
    </location>
</feature>
<feature type="transmembrane region" description="Helical" evidence="7">
    <location>
        <begin position="122"/>
        <end position="141"/>
    </location>
</feature>
<dbReference type="Proteomes" id="UP000095280">
    <property type="component" value="Unplaced"/>
</dbReference>
<dbReference type="PANTHER" id="PTHR16172">
    <property type="entry name" value="MAJOR FACILITATOR SUPERFAMILY DOMAIN-CONTAINING PROTEIN 6-LIKE"/>
    <property type="match status" value="1"/>
</dbReference>